<accession>A0A8S3CFE9</accession>
<dbReference type="AlphaFoldDB" id="A0A8S3CFE9"/>
<organism evidence="1 2">
    <name type="scientific">Rotaria magnacalcarata</name>
    <dbReference type="NCBI Taxonomy" id="392030"/>
    <lineage>
        <taxon>Eukaryota</taxon>
        <taxon>Metazoa</taxon>
        <taxon>Spiralia</taxon>
        <taxon>Gnathifera</taxon>
        <taxon>Rotifera</taxon>
        <taxon>Eurotatoria</taxon>
        <taxon>Bdelloidea</taxon>
        <taxon>Philodinida</taxon>
        <taxon>Philodinidae</taxon>
        <taxon>Rotaria</taxon>
    </lineage>
</organism>
<name>A0A8S3CFE9_9BILA</name>
<protein>
    <submittedName>
        <fullName evidence="1">Uncharacterized protein</fullName>
    </submittedName>
</protein>
<feature type="non-terminal residue" evidence="1">
    <location>
        <position position="40"/>
    </location>
</feature>
<evidence type="ECO:0000313" key="2">
    <source>
        <dbReference type="Proteomes" id="UP000676336"/>
    </source>
</evidence>
<sequence length="40" mass="4088">MMWAPGATSGVIVAGQTGIFGSSVNQLNTPTTVTFDILGF</sequence>
<dbReference type="Proteomes" id="UP000676336">
    <property type="component" value="Unassembled WGS sequence"/>
</dbReference>
<comment type="caution">
    <text evidence="1">The sequence shown here is derived from an EMBL/GenBank/DDBJ whole genome shotgun (WGS) entry which is preliminary data.</text>
</comment>
<dbReference type="EMBL" id="CAJOBI010176673">
    <property type="protein sequence ID" value="CAF4910433.1"/>
    <property type="molecule type" value="Genomic_DNA"/>
</dbReference>
<reference evidence="1" key="1">
    <citation type="submission" date="2021-02" db="EMBL/GenBank/DDBJ databases">
        <authorList>
            <person name="Nowell W R."/>
        </authorList>
    </citation>
    <scope>NUCLEOTIDE SEQUENCE</scope>
</reference>
<gene>
    <name evidence="1" type="ORF">SMN809_LOCUS52209</name>
</gene>
<proteinExistence type="predicted"/>
<evidence type="ECO:0000313" key="1">
    <source>
        <dbReference type="EMBL" id="CAF4910433.1"/>
    </source>
</evidence>